<dbReference type="AlphaFoldDB" id="A0A852WFF5"/>
<accession>A0A852WFF5</accession>
<feature type="transmembrane region" description="Helical" evidence="2">
    <location>
        <begin position="67"/>
        <end position="85"/>
    </location>
</feature>
<evidence type="ECO:0000256" key="2">
    <source>
        <dbReference type="SAM" id="Phobius"/>
    </source>
</evidence>
<dbReference type="Proteomes" id="UP000573599">
    <property type="component" value="Unassembled WGS sequence"/>
</dbReference>
<feature type="region of interest" description="Disordered" evidence="1">
    <location>
        <begin position="1"/>
        <end position="61"/>
    </location>
</feature>
<protein>
    <submittedName>
        <fullName evidence="3">Uncharacterized protein</fullName>
    </submittedName>
</protein>
<dbReference type="EMBL" id="JACCAB010000001">
    <property type="protein sequence ID" value="NYG07499.1"/>
    <property type="molecule type" value="Genomic_DNA"/>
</dbReference>
<keyword evidence="2" id="KW-1133">Transmembrane helix</keyword>
<evidence type="ECO:0000313" key="4">
    <source>
        <dbReference type="Proteomes" id="UP000573599"/>
    </source>
</evidence>
<evidence type="ECO:0000256" key="1">
    <source>
        <dbReference type="SAM" id="MobiDB-lite"/>
    </source>
</evidence>
<sequence>MTTPDHPDETTPLEQPVHPEPTEATASVTTDPVTADPVTAEQSSEHPTADQPVWPPVVPERPSGPHAPAIVLGLVCLAVAGIVLAEELGHLRVDWGNIGPLGIVVVGAILVLFGLAGLMSSRRRSS</sequence>
<proteinExistence type="predicted"/>
<organism evidence="3 4">
    <name type="scientific">Pedococcus badiiscoriae</name>
    <dbReference type="NCBI Taxonomy" id="642776"/>
    <lineage>
        <taxon>Bacteria</taxon>
        <taxon>Bacillati</taxon>
        <taxon>Actinomycetota</taxon>
        <taxon>Actinomycetes</taxon>
        <taxon>Micrococcales</taxon>
        <taxon>Intrasporangiaceae</taxon>
        <taxon>Pedococcus</taxon>
    </lineage>
</organism>
<feature type="compositionally biased region" description="Low complexity" evidence="1">
    <location>
        <begin position="28"/>
        <end position="40"/>
    </location>
</feature>
<keyword evidence="2" id="KW-0472">Membrane</keyword>
<gene>
    <name evidence="3" type="ORF">BJ986_001986</name>
</gene>
<feature type="transmembrane region" description="Helical" evidence="2">
    <location>
        <begin position="97"/>
        <end position="118"/>
    </location>
</feature>
<name>A0A852WFF5_9MICO</name>
<reference evidence="3 4" key="1">
    <citation type="submission" date="2020-07" db="EMBL/GenBank/DDBJ databases">
        <title>Sequencing the genomes of 1000 actinobacteria strains.</title>
        <authorList>
            <person name="Klenk H.-P."/>
        </authorList>
    </citation>
    <scope>NUCLEOTIDE SEQUENCE [LARGE SCALE GENOMIC DNA]</scope>
    <source>
        <strain evidence="3 4">DSM 23987</strain>
    </source>
</reference>
<keyword evidence="4" id="KW-1185">Reference proteome</keyword>
<comment type="caution">
    <text evidence="3">The sequence shown here is derived from an EMBL/GenBank/DDBJ whole genome shotgun (WGS) entry which is preliminary data.</text>
</comment>
<evidence type="ECO:0000313" key="3">
    <source>
        <dbReference type="EMBL" id="NYG07499.1"/>
    </source>
</evidence>
<dbReference type="RefSeq" id="WP_179421837.1">
    <property type="nucleotide sequence ID" value="NZ_JACCAB010000001.1"/>
</dbReference>
<keyword evidence="2" id="KW-0812">Transmembrane</keyword>